<reference evidence="3" key="2">
    <citation type="submission" date="2008-12" db="EMBL/GenBank/DDBJ databases">
        <title>Improved gene annotation of the rice (Oryza sativa) genomes.</title>
        <authorList>
            <person name="Wang J."/>
            <person name="Li R."/>
            <person name="Fan W."/>
            <person name="Huang Q."/>
            <person name="Zhang J."/>
            <person name="Zhou Y."/>
            <person name="Hu Y."/>
            <person name="Zi S."/>
            <person name="Li J."/>
            <person name="Ni P."/>
            <person name="Zheng H."/>
            <person name="Zhang Y."/>
            <person name="Zhao M."/>
            <person name="Hao Q."/>
            <person name="McDermott J."/>
            <person name="Samudrala R."/>
            <person name="Kristiansen K."/>
            <person name="Wong G.K.-S."/>
        </authorList>
    </citation>
    <scope>NUCLEOTIDE SEQUENCE</scope>
</reference>
<feature type="domain" description="Peptidase C1A papain C-terminal" evidence="2">
    <location>
        <begin position="104"/>
        <end position="294"/>
    </location>
</feature>
<proteinExistence type="predicted"/>
<dbReference type="Proteomes" id="UP000007752">
    <property type="component" value="Chromosome 5"/>
</dbReference>
<accession>B9FLG4</accession>
<feature type="region of interest" description="Disordered" evidence="1">
    <location>
        <begin position="317"/>
        <end position="337"/>
    </location>
</feature>
<evidence type="ECO:0000259" key="2">
    <source>
        <dbReference type="Pfam" id="PF00112"/>
    </source>
</evidence>
<organism evidence="3">
    <name type="scientific">Oryza sativa subsp. japonica</name>
    <name type="common">Rice</name>
    <dbReference type="NCBI Taxonomy" id="39947"/>
    <lineage>
        <taxon>Eukaryota</taxon>
        <taxon>Viridiplantae</taxon>
        <taxon>Streptophyta</taxon>
        <taxon>Embryophyta</taxon>
        <taxon>Tracheophyta</taxon>
        <taxon>Spermatophyta</taxon>
        <taxon>Magnoliopsida</taxon>
        <taxon>Liliopsida</taxon>
        <taxon>Poales</taxon>
        <taxon>Poaceae</taxon>
        <taxon>BOP clade</taxon>
        <taxon>Oryzoideae</taxon>
        <taxon>Oryzeae</taxon>
        <taxon>Oryzinae</taxon>
        <taxon>Oryza</taxon>
        <taxon>Oryza sativa</taxon>
    </lineage>
</organism>
<feature type="compositionally biased region" description="Basic and acidic residues" evidence="1">
    <location>
        <begin position="10"/>
        <end position="22"/>
    </location>
</feature>
<evidence type="ECO:0000313" key="3">
    <source>
        <dbReference type="EMBL" id="EEE64583.1"/>
    </source>
</evidence>
<dbReference type="InterPro" id="IPR038765">
    <property type="entry name" value="Papain-like_cys_pep_sf"/>
</dbReference>
<dbReference type="InterPro" id="IPR000668">
    <property type="entry name" value="Peptidase_C1A_C"/>
</dbReference>
<dbReference type="EMBL" id="CM000142">
    <property type="protein sequence ID" value="EEE64583.1"/>
    <property type="molecule type" value="Genomic_DNA"/>
</dbReference>
<protein>
    <recommendedName>
        <fullName evidence="2">Peptidase C1A papain C-terminal domain-containing protein</fullName>
    </recommendedName>
</protein>
<reference evidence="3" key="1">
    <citation type="journal article" date="2005" name="PLoS Biol.">
        <title>The genomes of Oryza sativa: a history of duplications.</title>
        <authorList>
            <person name="Yu J."/>
            <person name="Wang J."/>
            <person name="Lin W."/>
            <person name="Li S."/>
            <person name="Li H."/>
            <person name="Zhou J."/>
            <person name="Ni P."/>
            <person name="Dong W."/>
            <person name="Hu S."/>
            <person name="Zeng C."/>
            <person name="Zhang J."/>
            <person name="Zhang Y."/>
            <person name="Li R."/>
            <person name="Xu Z."/>
            <person name="Li S."/>
            <person name="Li X."/>
            <person name="Zheng H."/>
            <person name="Cong L."/>
            <person name="Lin L."/>
            <person name="Yin J."/>
            <person name="Geng J."/>
            <person name="Li G."/>
            <person name="Shi J."/>
            <person name="Liu J."/>
            <person name="Lv H."/>
            <person name="Li J."/>
            <person name="Wang J."/>
            <person name="Deng Y."/>
            <person name="Ran L."/>
            <person name="Shi X."/>
            <person name="Wang X."/>
            <person name="Wu Q."/>
            <person name="Li C."/>
            <person name="Ren X."/>
            <person name="Wang J."/>
            <person name="Wang X."/>
            <person name="Li D."/>
            <person name="Liu D."/>
            <person name="Zhang X."/>
            <person name="Ji Z."/>
            <person name="Zhao W."/>
            <person name="Sun Y."/>
            <person name="Zhang Z."/>
            <person name="Bao J."/>
            <person name="Han Y."/>
            <person name="Dong L."/>
            <person name="Ji J."/>
            <person name="Chen P."/>
            <person name="Wu S."/>
            <person name="Liu J."/>
            <person name="Xiao Y."/>
            <person name="Bu D."/>
            <person name="Tan J."/>
            <person name="Yang L."/>
            <person name="Ye C."/>
            <person name="Zhang J."/>
            <person name="Xu J."/>
            <person name="Zhou Y."/>
            <person name="Yu Y."/>
            <person name="Zhang B."/>
            <person name="Zhuang S."/>
            <person name="Wei H."/>
            <person name="Liu B."/>
            <person name="Lei M."/>
            <person name="Yu H."/>
            <person name="Li Y."/>
            <person name="Xu H."/>
            <person name="Wei S."/>
            <person name="He X."/>
            <person name="Fang L."/>
            <person name="Zhang Z."/>
            <person name="Zhang Y."/>
            <person name="Huang X."/>
            <person name="Su Z."/>
            <person name="Tong W."/>
            <person name="Li J."/>
            <person name="Tong Z."/>
            <person name="Li S."/>
            <person name="Ye J."/>
            <person name="Wang L."/>
            <person name="Fang L."/>
            <person name="Lei T."/>
            <person name="Chen C."/>
            <person name="Chen H."/>
            <person name="Xu Z."/>
            <person name="Li H."/>
            <person name="Huang H."/>
            <person name="Zhang F."/>
            <person name="Xu H."/>
            <person name="Li N."/>
            <person name="Zhao C."/>
            <person name="Li S."/>
            <person name="Dong L."/>
            <person name="Huang Y."/>
            <person name="Li L."/>
            <person name="Xi Y."/>
            <person name="Qi Q."/>
            <person name="Li W."/>
            <person name="Zhang B."/>
            <person name="Hu W."/>
            <person name="Zhang Y."/>
            <person name="Tian X."/>
            <person name="Jiao Y."/>
            <person name="Liang X."/>
            <person name="Jin J."/>
            <person name="Gao L."/>
            <person name="Zheng W."/>
            <person name="Hao B."/>
            <person name="Liu S."/>
            <person name="Wang W."/>
            <person name="Yuan L."/>
            <person name="Cao M."/>
            <person name="McDermott J."/>
            <person name="Samudrala R."/>
            <person name="Wang J."/>
            <person name="Wong G.K."/>
            <person name="Yang H."/>
        </authorList>
    </citation>
    <scope>NUCLEOTIDE SEQUENCE [LARGE SCALE GENOMIC DNA]</scope>
</reference>
<gene>
    <name evidence="3" type="ORF">OsJ_19435</name>
</gene>
<dbReference type="Pfam" id="PF00112">
    <property type="entry name" value="Peptidase_C1"/>
    <property type="match status" value="1"/>
</dbReference>
<dbReference type="GO" id="GO:0006508">
    <property type="term" value="P:proteolysis"/>
    <property type="evidence" value="ECO:0007669"/>
    <property type="project" value="InterPro"/>
</dbReference>
<dbReference type="SUPFAM" id="SSF54001">
    <property type="entry name" value="Cysteine proteinases"/>
    <property type="match status" value="1"/>
</dbReference>
<evidence type="ECO:0000256" key="1">
    <source>
        <dbReference type="SAM" id="MobiDB-lite"/>
    </source>
</evidence>
<dbReference type="AlphaFoldDB" id="B9FLG4"/>
<name>B9FLG4_ORYSJ</name>
<sequence>MVEQQDEPEWQEKEEQELHHESVLGPSEVAVQGQADADNDGGDDDDIIIPAGMPTRFSFQEITTMTSNFATKMFTTPRDSLSRRYAEAVRRMTWKKKMGVNGICKVAPVVKTQEGGTCIYNAICSTMESHLRLNGYCVRLSVEDLIEKEQALVCAEEDRTLRCIEVAKTLGVCSHRDYQESKRKGTGRNGSTFKILSIRAFLKLNADAFADAIESWGTNGPLLAEIDVDETFMQYIIKFEQAGILSYEAYNEINMRVHAACVLALGVENVVPFWEFINSYGKLGKTKGYGRVVPHNVRRLFEIVVEVPKKRVRGIFENTPSDSIDTQDLRPSKGRPPVTDTGDVVVPVLMGAAAAAGNPFPTHTMDWAFSDPPDGYGSSAKPERLHMMDID</sequence>
<feature type="region of interest" description="Disordered" evidence="1">
    <location>
        <begin position="1"/>
        <end position="45"/>
    </location>
</feature>
<dbReference type="GO" id="GO:0008234">
    <property type="term" value="F:cysteine-type peptidase activity"/>
    <property type="evidence" value="ECO:0007669"/>
    <property type="project" value="InterPro"/>
</dbReference>
<dbReference type="Gene3D" id="3.90.70.10">
    <property type="entry name" value="Cysteine proteinases"/>
    <property type="match status" value="1"/>
</dbReference>